<evidence type="ECO:0000256" key="5">
    <source>
        <dbReference type="SAM" id="Phobius"/>
    </source>
</evidence>
<dbReference type="SUPFAM" id="SSF81822">
    <property type="entry name" value="RuBisCo LSMT C-terminal, substrate-binding domain"/>
    <property type="match status" value="1"/>
</dbReference>
<dbReference type="SUPFAM" id="SSF82199">
    <property type="entry name" value="SET domain"/>
    <property type="match status" value="1"/>
</dbReference>
<dbReference type="OrthoDB" id="444631at2759"/>
<feature type="transmembrane region" description="Helical" evidence="5">
    <location>
        <begin position="526"/>
        <end position="544"/>
    </location>
</feature>
<dbReference type="PANTHER" id="PTHR13271:SF34">
    <property type="entry name" value="N-LYSINE METHYLTRANSFERASE SETD6"/>
    <property type="match status" value="1"/>
</dbReference>
<dbReference type="InterPro" id="IPR050600">
    <property type="entry name" value="SETD3_SETD6_MTase"/>
</dbReference>
<evidence type="ECO:0000256" key="1">
    <source>
        <dbReference type="ARBA" id="ARBA00022603"/>
    </source>
</evidence>
<protein>
    <recommendedName>
        <fullName evidence="6">SET domain-containing protein</fullName>
    </recommendedName>
</protein>
<dbReference type="Proteomes" id="UP000474640">
    <property type="component" value="Unassembled WGS sequence"/>
</dbReference>
<accession>A0A7C8V7U6</accession>
<evidence type="ECO:0000256" key="2">
    <source>
        <dbReference type="ARBA" id="ARBA00022679"/>
    </source>
</evidence>
<dbReference type="GO" id="GO:0016279">
    <property type="term" value="F:protein-lysine N-methyltransferase activity"/>
    <property type="evidence" value="ECO:0007669"/>
    <property type="project" value="TreeGrafter"/>
</dbReference>
<keyword evidence="1" id="KW-0489">Methyltransferase</keyword>
<keyword evidence="5" id="KW-0812">Transmembrane</keyword>
<evidence type="ECO:0000256" key="4">
    <source>
        <dbReference type="SAM" id="MobiDB-lite"/>
    </source>
</evidence>
<feature type="region of interest" description="Disordered" evidence="4">
    <location>
        <begin position="828"/>
        <end position="864"/>
    </location>
</feature>
<dbReference type="InterPro" id="IPR046341">
    <property type="entry name" value="SET_dom_sf"/>
</dbReference>
<comment type="caution">
    <text evidence="7">The sequence shown here is derived from an EMBL/GenBank/DDBJ whole genome shotgun (WGS) entry which is preliminary data.</text>
</comment>
<feature type="transmembrane region" description="Helical" evidence="5">
    <location>
        <begin position="416"/>
        <end position="434"/>
    </location>
</feature>
<reference evidence="7 8" key="1">
    <citation type="submission" date="2020-01" db="EMBL/GenBank/DDBJ databases">
        <authorList>
            <person name="Palmer J.M."/>
        </authorList>
    </citation>
    <scope>NUCLEOTIDE SEQUENCE [LARGE SCALE GENOMIC DNA]</scope>
    <source>
        <strain evidence="7 8">TWF970</strain>
    </source>
</reference>
<name>A0A7C8V7U6_ORBOL</name>
<organism evidence="7 8">
    <name type="scientific">Orbilia oligospora</name>
    <name type="common">Nematode-trapping fungus</name>
    <name type="synonym">Arthrobotrys oligospora</name>
    <dbReference type="NCBI Taxonomy" id="2813651"/>
    <lineage>
        <taxon>Eukaryota</taxon>
        <taxon>Fungi</taxon>
        <taxon>Dikarya</taxon>
        <taxon>Ascomycota</taxon>
        <taxon>Pezizomycotina</taxon>
        <taxon>Orbiliomycetes</taxon>
        <taxon>Orbiliales</taxon>
        <taxon>Orbiliaceae</taxon>
        <taxon>Orbilia</taxon>
    </lineage>
</organism>
<dbReference type="InterPro" id="IPR015353">
    <property type="entry name" value="Rubisco_LSMT_subst-bd"/>
</dbReference>
<dbReference type="InterPro" id="IPR049326">
    <property type="entry name" value="Rhodopsin_dom_fungi"/>
</dbReference>
<feature type="transmembrane region" description="Helical" evidence="5">
    <location>
        <begin position="604"/>
        <end position="625"/>
    </location>
</feature>
<feature type="transmembrane region" description="Helical" evidence="5">
    <location>
        <begin position="632"/>
        <end position="657"/>
    </location>
</feature>
<dbReference type="InterPro" id="IPR036464">
    <property type="entry name" value="Rubisco_LSMT_subst-bd_sf"/>
</dbReference>
<dbReference type="InterPro" id="IPR001214">
    <property type="entry name" value="SET_dom"/>
</dbReference>
<feature type="transmembrane region" description="Helical" evidence="5">
    <location>
        <begin position="663"/>
        <end position="687"/>
    </location>
</feature>
<gene>
    <name evidence="7" type="ORF">TWF970_010183</name>
</gene>
<dbReference type="PANTHER" id="PTHR13271">
    <property type="entry name" value="UNCHARACTERIZED PUTATIVE METHYLTRANSFERASE"/>
    <property type="match status" value="1"/>
</dbReference>
<dbReference type="Pfam" id="PF09273">
    <property type="entry name" value="Rubis-subs-bind"/>
    <property type="match status" value="1"/>
</dbReference>
<feature type="transmembrane region" description="Helical" evidence="5">
    <location>
        <begin position="441"/>
        <end position="461"/>
    </location>
</feature>
<evidence type="ECO:0000256" key="3">
    <source>
        <dbReference type="ARBA" id="ARBA00022691"/>
    </source>
</evidence>
<dbReference type="Pfam" id="PF00856">
    <property type="entry name" value="SET"/>
    <property type="match status" value="1"/>
</dbReference>
<dbReference type="EMBL" id="JAABOJ010000067">
    <property type="protein sequence ID" value="KAF3271955.1"/>
    <property type="molecule type" value="Genomic_DNA"/>
</dbReference>
<dbReference type="Gene3D" id="3.90.1410.10">
    <property type="entry name" value="set domain protein methyltransferase, domain 1"/>
    <property type="match status" value="1"/>
</dbReference>
<dbReference type="Pfam" id="PF20684">
    <property type="entry name" value="Fung_rhodopsin"/>
    <property type="match status" value="1"/>
</dbReference>
<evidence type="ECO:0000259" key="6">
    <source>
        <dbReference type="PROSITE" id="PS50280"/>
    </source>
</evidence>
<dbReference type="PROSITE" id="PS50280">
    <property type="entry name" value="SET"/>
    <property type="match status" value="1"/>
</dbReference>
<dbReference type="AlphaFoldDB" id="A0A7C8V7U6"/>
<dbReference type="GO" id="GO:0005634">
    <property type="term" value="C:nucleus"/>
    <property type="evidence" value="ECO:0007669"/>
    <property type="project" value="TreeGrafter"/>
</dbReference>
<feature type="domain" description="SET" evidence="6">
    <location>
        <begin position="14"/>
        <end position="234"/>
    </location>
</feature>
<dbReference type="CDD" id="cd10527">
    <property type="entry name" value="SET_LSMT"/>
    <property type="match status" value="1"/>
</dbReference>
<feature type="compositionally biased region" description="Polar residues" evidence="4">
    <location>
        <begin position="853"/>
        <end position="864"/>
    </location>
</feature>
<feature type="region of interest" description="Disordered" evidence="4">
    <location>
        <begin position="704"/>
        <end position="725"/>
    </location>
</feature>
<proteinExistence type="predicted"/>
<keyword evidence="3" id="KW-0949">S-adenosyl-L-methionine</keyword>
<feature type="transmembrane region" description="Helical" evidence="5">
    <location>
        <begin position="556"/>
        <end position="584"/>
    </location>
</feature>
<dbReference type="Gene3D" id="3.90.1420.10">
    <property type="entry name" value="Rubisco LSMT, substrate-binding domain"/>
    <property type="match status" value="1"/>
</dbReference>
<evidence type="ECO:0000313" key="8">
    <source>
        <dbReference type="Proteomes" id="UP000474640"/>
    </source>
</evidence>
<evidence type="ECO:0000313" key="7">
    <source>
        <dbReference type="EMBL" id="KAF3271955.1"/>
    </source>
</evidence>
<dbReference type="GO" id="GO:0032259">
    <property type="term" value="P:methylation"/>
    <property type="evidence" value="ECO:0007669"/>
    <property type="project" value="UniProtKB-KW"/>
</dbReference>
<keyword evidence="2" id="KW-0808">Transferase</keyword>
<keyword evidence="5" id="KW-0472">Membrane</keyword>
<sequence>MESWLKESGAVGLDDLKLADFPATGRGLGSLRHFKEGERILTIPSSILWTVEHAYADSIIRPVLQSMQGALSVDDTLAIYILFVRSRESGYNGLRSHVEALPTSYSSSIFFTDDELEVCAGSSLYTITKQLKQQIQDDYRTLVERLFGQYLDIFSLGKFTIEDYKWALCTVWSRAMDFVQPDGKSIRLLAPFADMLNHSSDVKKCHVYDTSSGDLSILAGKDYEPGDQVFINYGSIPNNRLLRLYGFVVPNNPNDSYDLVLMTQPEAPFFELKQKLWVSAGLDSVSTISLSLNDPLPKSVLQYLRIQRADESDLAIIALQQIDATDKILSNSNEEKVLQALIESFCELLHNFGTQMEKLDEQLAEGFYPPGTNAWSAAHVSLGEQRVLRSARKRAEDLLAALESRNKVDSGFSAPAFEWAMVVGTIFLVILRLYHRNRYAYITLFEDGFVVVAWLCFLNQVSLDTVLHDLGFFNEELGVVAVEVDGGIVGTTASKVRDEDYNATSCLAISLNQNSRRDQIFFVKNTTYHFCMYAAKTAILCFYTRHIPETMKRTRVCLWITVATVVLGFVASILLDLLLCMPISRNWNPNGNCSSTASSIVTYFFHFLTDIMVYILPVSAIRVLVLPTPQRIGVGITFALGFLCIAFAATVIVFRYITTSATTIWIVAIFEQTLCVCVACAPALEVLARGCDIRRWKGRMSYNRGKNQDTDSEAGTIDASSRPQSDATIFDQTQNHNLERAPKRVESLLGQEEIEKPHLCKPTHILPKISPVAAYNRQSHDTECQANSPNSPGYTMSISSIVDFYDLERQLQLDDEKRQATNCSPVLERASSELHQGSNPPLPINLMEKDLESSGSSQRISENW</sequence>
<keyword evidence="5" id="KW-1133">Transmembrane helix</keyword>